<protein>
    <recommendedName>
        <fullName evidence="7">Major facilitator superfamily (MFS) profile domain-containing protein</fullName>
    </recommendedName>
</protein>
<evidence type="ECO:0000256" key="4">
    <source>
        <dbReference type="ARBA" id="ARBA00023136"/>
    </source>
</evidence>
<evidence type="ECO:0000256" key="5">
    <source>
        <dbReference type="RuleBase" id="RU003346"/>
    </source>
</evidence>
<dbReference type="PANTHER" id="PTHR48021:SF1">
    <property type="entry name" value="GH07001P-RELATED"/>
    <property type="match status" value="1"/>
</dbReference>
<evidence type="ECO:0000256" key="1">
    <source>
        <dbReference type="ARBA" id="ARBA00004141"/>
    </source>
</evidence>
<dbReference type="CDD" id="cd17358">
    <property type="entry name" value="MFS_GLUT6_8_Class3_like"/>
    <property type="match status" value="1"/>
</dbReference>
<feature type="transmembrane region" description="Helical" evidence="6">
    <location>
        <begin position="432"/>
        <end position="451"/>
    </location>
</feature>
<dbReference type="InterPro" id="IPR050549">
    <property type="entry name" value="MFS_Trehalose_Transporter"/>
</dbReference>
<dbReference type="Pfam" id="PF00083">
    <property type="entry name" value="Sugar_tr"/>
    <property type="match status" value="1"/>
</dbReference>
<dbReference type="Gene3D" id="1.20.1250.20">
    <property type="entry name" value="MFS general substrate transporter like domains"/>
    <property type="match status" value="1"/>
</dbReference>
<dbReference type="EMBL" id="CALNXK010000174">
    <property type="protein sequence ID" value="CAH3172560.1"/>
    <property type="molecule type" value="Genomic_DNA"/>
</dbReference>
<evidence type="ECO:0000313" key="9">
    <source>
        <dbReference type="Proteomes" id="UP001159405"/>
    </source>
</evidence>
<feature type="transmembrane region" description="Helical" evidence="6">
    <location>
        <begin position="12"/>
        <end position="36"/>
    </location>
</feature>
<dbReference type="SUPFAM" id="SSF103473">
    <property type="entry name" value="MFS general substrate transporter"/>
    <property type="match status" value="1"/>
</dbReference>
<feature type="transmembrane region" description="Helical" evidence="6">
    <location>
        <begin position="260"/>
        <end position="279"/>
    </location>
</feature>
<dbReference type="InterPro" id="IPR044775">
    <property type="entry name" value="MFS_ERD6/Tret1-like"/>
</dbReference>
<gene>
    <name evidence="8" type="ORF">PLOB_00013032</name>
</gene>
<dbReference type="InterPro" id="IPR020846">
    <property type="entry name" value="MFS_dom"/>
</dbReference>
<keyword evidence="2 6" id="KW-0812">Transmembrane</keyword>
<evidence type="ECO:0000256" key="6">
    <source>
        <dbReference type="SAM" id="Phobius"/>
    </source>
</evidence>
<proteinExistence type="inferred from homology"/>
<dbReference type="PROSITE" id="PS00217">
    <property type="entry name" value="SUGAR_TRANSPORT_2"/>
    <property type="match status" value="1"/>
</dbReference>
<feature type="transmembrane region" description="Helical" evidence="6">
    <location>
        <begin position="83"/>
        <end position="103"/>
    </location>
</feature>
<feature type="domain" description="Major facilitator superfamily (MFS) profile" evidence="7">
    <location>
        <begin position="13"/>
        <end position="455"/>
    </location>
</feature>
<feature type="transmembrane region" description="Helical" evidence="6">
    <location>
        <begin position="364"/>
        <end position="389"/>
    </location>
</feature>
<feature type="transmembrane region" description="Helical" evidence="6">
    <location>
        <begin position="285"/>
        <end position="304"/>
    </location>
</feature>
<feature type="transmembrane region" description="Helical" evidence="6">
    <location>
        <begin position="311"/>
        <end position="331"/>
    </location>
</feature>
<reference evidence="8 9" key="1">
    <citation type="submission" date="2022-05" db="EMBL/GenBank/DDBJ databases">
        <authorList>
            <consortium name="Genoscope - CEA"/>
            <person name="William W."/>
        </authorList>
    </citation>
    <scope>NUCLEOTIDE SEQUENCE [LARGE SCALE GENOMIC DNA]</scope>
</reference>
<feature type="transmembrane region" description="Helical" evidence="6">
    <location>
        <begin position="169"/>
        <end position="187"/>
    </location>
</feature>
<evidence type="ECO:0000256" key="3">
    <source>
        <dbReference type="ARBA" id="ARBA00022989"/>
    </source>
</evidence>
<dbReference type="InterPro" id="IPR005828">
    <property type="entry name" value="MFS_sugar_transport-like"/>
</dbReference>
<dbReference type="InterPro" id="IPR005829">
    <property type="entry name" value="Sugar_transporter_CS"/>
</dbReference>
<dbReference type="PRINTS" id="PR00171">
    <property type="entry name" value="SUGRTRNSPORT"/>
</dbReference>
<organism evidence="8 9">
    <name type="scientific">Porites lobata</name>
    <dbReference type="NCBI Taxonomy" id="104759"/>
    <lineage>
        <taxon>Eukaryota</taxon>
        <taxon>Metazoa</taxon>
        <taxon>Cnidaria</taxon>
        <taxon>Anthozoa</taxon>
        <taxon>Hexacorallia</taxon>
        <taxon>Scleractinia</taxon>
        <taxon>Fungiina</taxon>
        <taxon>Poritidae</taxon>
        <taxon>Porites</taxon>
    </lineage>
</organism>
<comment type="subcellular location">
    <subcellularLocation>
        <location evidence="1">Membrane</location>
        <topology evidence="1">Multi-pass membrane protein</topology>
    </subcellularLocation>
</comment>
<feature type="transmembrane region" description="Helical" evidence="6">
    <location>
        <begin position="56"/>
        <end position="76"/>
    </location>
</feature>
<evidence type="ECO:0000256" key="2">
    <source>
        <dbReference type="ARBA" id="ARBA00022692"/>
    </source>
</evidence>
<keyword evidence="4 6" id="KW-0472">Membrane</keyword>
<dbReference type="NCBIfam" id="TIGR00879">
    <property type="entry name" value="SP"/>
    <property type="match status" value="1"/>
</dbReference>
<feature type="transmembrane region" description="Helical" evidence="6">
    <location>
        <begin position="109"/>
        <end position="130"/>
    </location>
</feature>
<dbReference type="PROSITE" id="PS50850">
    <property type="entry name" value="MFS"/>
    <property type="match status" value="1"/>
</dbReference>
<keyword evidence="9" id="KW-1185">Reference proteome</keyword>
<evidence type="ECO:0000259" key="7">
    <source>
        <dbReference type="PROSITE" id="PS50850"/>
    </source>
</evidence>
<accession>A0ABN8R3A8</accession>
<dbReference type="Proteomes" id="UP001159405">
    <property type="component" value="Unassembled WGS sequence"/>
</dbReference>
<dbReference type="InterPro" id="IPR003663">
    <property type="entry name" value="Sugar/inositol_transpt"/>
</dbReference>
<sequence length="477" mass="52372">MTEKERIYTPILASFIAALGPLSFGYCFSYSSSALLDLKSDNADSSLRLTASQGSWFSSLLAVGALLGGPIGGWSIDKYGRKGTILLCAIFFEFGWLLIILAQNHAMLYAGRIVTGLACGMISLAVPVYVAEIVPARLRGSLGSIFSLAICAGQLLAYLVGAFCHWKMSALYGAVPPALLVFLMYAMPETPRWALMKNRRLEAIELLLWLRGPDVDIEKECLSIESTFECQEKLSFREWLSPALAKPLLISVGLKFFQQFGGNSVVLFNAAGIFMVAGFKNGKLVSISVGLIRLLGGALACLIMDKAGRRIPLLTMAIGMCISLLLLGFYFEIYIPPPDSSSSSNTVSLLGSISHSMPASKINWLSIVCVILFNFFFCLAWGPVPWLVMSELFPMRARGPAVCMTAMANWLFIFIVTKLYDPMQSSISIQGTFWFYGGCMFLAFVFVYKLVPETKGKTLEEIESLFKPHKNSYMPIG</sequence>
<comment type="similarity">
    <text evidence="5">Belongs to the major facilitator superfamily. Sugar transporter (TC 2.A.1.1) family.</text>
</comment>
<dbReference type="InterPro" id="IPR036259">
    <property type="entry name" value="MFS_trans_sf"/>
</dbReference>
<dbReference type="PANTHER" id="PTHR48021">
    <property type="match status" value="1"/>
</dbReference>
<comment type="caution">
    <text evidence="8">The sequence shown here is derived from an EMBL/GenBank/DDBJ whole genome shotgun (WGS) entry which is preliminary data.</text>
</comment>
<feature type="transmembrane region" description="Helical" evidence="6">
    <location>
        <begin position="142"/>
        <end position="163"/>
    </location>
</feature>
<keyword evidence="5" id="KW-0813">Transport</keyword>
<feature type="transmembrane region" description="Helical" evidence="6">
    <location>
        <begin position="401"/>
        <end position="420"/>
    </location>
</feature>
<evidence type="ECO:0000313" key="8">
    <source>
        <dbReference type="EMBL" id="CAH3172560.1"/>
    </source>
</evidence>
<name>A0ABN8R3A8_9CNID</name>
<keyword evidence="3 6" id="KW-1133">Transmembrane helix</keyword>
<dbReference type="PROSITE" id="PS00216">
    <property type="entry name" value="SUGAR_TRANSPORT_1"/>
    <property type="match status" value="1"/>
</dbReference>